<name>S8AVI3_PENO1</name>
<keyword evidence="3" id="KW-1185">Reference proteome</keyword>
<gene>
    <name evidence="2" type="ORF">PDE_00788</name>
</gene>
<evidence type="ECO:0000256" key="1">
    <source>
        <dbReference type="SAM" id="MobiDB-lite"/>
    </source>
</evidence>
<organism evidence="2 3">
    <name type="scientific">Penicillium oxalicum (strain 114-2 / CGMCC 5302)</name>
    <name type="common">Penicillium decumbens</name>
    <dbReference type="NCBI Taxonomy" id="933388"/>
    <lineage>
        <taxon>Eukaryota</taxon>
        <taxon>Fungi</taxon>
        <taxon>Dikarya</taxon>
        <taxon>Ascomycota</taxon>
        <taxon>Pezizomycotina</taxon>
        <taxon>Eurotiomycetes</taxon>
        <taxon>Eurotiomycetidae</taxon>
        <taxon>Eurotiales</taxon>
        <taxon>Aspergillaceae</taxon>
        <taxon>Penicillium</taxon>
    </lineage>
</organism>
<dbReference type="Proteomes" id="UP000019376">
    <property type="component" value="Unassembled WGS sequence"/>
</dbReference>
<protein>
    <submittedName>
        <fullName evidence="2">Uncharacterized protein</fullName>
    </submittedName>
</protein>
<proteinExistence type="predicted"/>
<dbReference type="EMBL" id="KB644408">
    <property type="protein sequence ID" value="EPS25852.1"/>
    <property type="molecule type" value="Genomic_DNA"/>
</dbReference>
<feature type="compositionally biased region" description="Polar residues" evidence="1">
    <location>
        <begin position="47"/>
        <end position="56"/>
    </location>
</feature>
<accession>S8AVI3</accession>
<dbReference type="HOGENOM" id="CLU_1540588_0_0_1"/>
<feature type="compositionally biased region" description="Basic and acidic residues" evidence="1">
    <location>
        <begin position="66"/>
        <end position="80"/>
    </location>
</feature>
<feature type="region of interest" description="Disordered" evidence="1">
    <location>
        <begin position="192"/>
        <end position="212"/>
    </location>
</feature>
<feature type="region of interest" description="Disordered" evidence="1">
    <location>
        <begin position="1"/>
        <end position="119"/>
    </location>
</feature>
<dbReference type="AlphaFoldDB" id="S8AVI3"/>
<feature type="compositionally biased region" description="Polar residues" evidence="1">
    <location>
        <begin position="94"/>
        <end position="112"/>
    </location>
</feature>
<evidence type="ECO:0000313" key="3">
    <source>
        <dbReference type="Proteomes" id="UP000019376"/>
    </source>
</evidence>
<dbReference type="PhylomeDB" id="S8AVI3"/>
<sequence length="212" mass="23066">MVNTRVGGSHGSSTGAPGIPVPTQDPRSHYDPTTTGYNPATGAAYSKPTSHQNDNANELYWSHQQSHNEDRSTGQDDRSWHTPNTVQRADIEEATTTSQTDTASKSTASSGLTGALGRKTRGVGASVLVSTKTFSRSSEDRPRLPITRIGRDLGHASEWKINPTCWCLDNDQRSGEAFRGTLNAAIHRAFKSKEDSMQNETATRQGERNVPR</sequence>
<dbReference type="OrthoDB" id="4779541at2759"/>
<evidence type="ECO:0000313" key="2">
    <source>
        <dbReference type="EMBL" id="EPS25852.1"/>
    </source>
</evidence>
<reference evidence="2 3" key="1">
    <citation type="journal article" date="2013" name="PLoS ONE">
        <title>Genomic and secretomic analyses reveal unique features of the lignocellulolytic enzyme system of Penicillium decumbens.</title>
        <authorList>
            <person name="Liu G."/>
            <person name="Zhang L."/>
            <person name="Wei X."/>
            <person name="Zou G."/>
            <person name="Qin Y."/>
            <person name="Ma L."/>
            <person name="Li J."/>
            <person name="Zheng H."/>
            <person name="Wang S."/>
            <person name="Wang C."/>
            <person name="Xun L."/>
            <person name="Zhao G.-P."/>
            <person name="Zhou Z."/>
            <person name="Qu Y."/>
        </authorList>
    </citation>
    <scope>NUCLEOTIDE SEQUENCE [LARGE SCALE GENOMIC DNA]</scope>
    <source>
        <strain evidence="3">114-2 / CGMCC 5302</strain>
    </source>
</reference>
<dbReference type="STRING" id="933388.S8AVI3"/>